<organism evidence="1 2">
    <name type="scientific">Lepidopterella palustris CBS 459.81</name>
    <dbReference type="NCBI Taxonomy" id="1314670"/>
    <lineage>
        <taxon>Eukaryota</taxon>
        <taxon>Fungi</taxon>
        <taxon>Dikarya</taxon>
        <taxon>Ascomycota</taxon>
        <taxon>Pezizomycotina</taxon>
        <taxon>Dothideomycetes</taxon>
        <taxon>Pleosporomycetidae</taxon>
        <taxon>Mytilinidiales</taxon>
        <taxon>Argynnaceae</taxon>
        <taxon>Lepidopterella</taxon>
    </lineage>
</organism>
<dbReference type="Proteomes" id="UP000250266">
    <property type="component" value="Unassembled WGS sequence"/>
</dbReference>
<protein>
    <submittedName>
        <fullName evidence="1">Uncharacterized protein</fullName>
    </submittedName>
</protein>
<dbReference type="EMBL" id="KV745228">
    <property type="protein sequence ID" value="OCK76250.1"/>
    <property type="molecule type" value="Genomic_DNA"/>
</dbReference>
<keyword evidence="2" id="KW-1185">Reference proteome</keyword>
<name>A0A8E2JB91_9PEZI</name>
<evidence type="ECO:0000313" key="1">
    <source>
        <dbReference type="EMBL" id="OCK76250.1"/>
    </source>
</evidence>
<sequence>MWLSIEAESQISVYRSKVAPMPSRNRHLPSLCSVSVWLGHDAESHISRRRTKVRRLFPASSLQMVAEIALMYSLYRKTAATYPFDLRPAE</sequence>
<evidence type="ECO:0000313" key="2">
    <source>
        <dbReference type="Proteomes" id="UP000250266"/>
    </source>
</evidence>
<proteinExistence type="predicted"/>
<accession>A0A8E2JB91</accession>
<gene>
    <name evidence="1" type="ORF">K432DRAFT_151192</name>
</gene>
<reference evidence="1 2" key="1">
    <citation type="journal article" date="2016" name="Nat. Commun.">
        <title>Ectomycorrhizal ecology is imprinted in the genome of the dominant symbiotic fungus Cenococcum geophilum.</title>
        <authorList>
            <consortium name="DOE Joint Genome Institute"/>
            <person name="Peter M."/>
            <person name="Kohler A."/>
            <person name="Ohm R.A."/>
            <person name="Kuo A."/>
            <person name="Krutzmann J."/>
            <person name="Morin E."/>
            <person name="Arend M."/>
            <person name="Barry K.W."/>
            <person name="Binder M."/>
            <person name="Choi C."/>
            <person name="Clum A."/>
            <person name="Copeland A."/>
            <person name="Grisel N."/>
            <person name="Haridas S."/>
            <person name="Kipfer T."/>
            <person name="LaButti K."/>
            <person name="Lindquist E."/>
            <person name="Lipzen A."/>
            <person name="Maire R."/>
            <person name="Meier B."/>
            <person name="Mihaltcheva S."/>
            <person name="Molinier V."/>
            <person name="Murat C."/>
            <person name="Poggeler S."/>
            <person name="Quandt C.A."/>
            <person name="Sperisen C."/>
            <person name="Tritt A."/>
            <person name="Tisserant E."/>
            <person name="Crous P.W."/>
            <person name="Henrissat B."/>
            <person name="Nehls U."/>
            <person name="Egli S."/>
            <person name="Spatafora J.W."/>
            <person name="Grigoriev I.V."/>
            <person name="Martin F.M."/>
        </authorList>
    </citation>
    <scope>NUCLEOTIDE SEQUENCE [LARGE SCALE GENOMIC DNA]</scope>
    <source>
        <strain evidence="1 2">CBS 459.81</strain>
    </source>
</reference>
<dbReference type="AlphaFoldDB" id="A0A8E2JB91"/>